<evidence type="ECO:0000313" key="2">
    <source>
        <dbReference type="EMBL" id="KAL2075158.1"/>
    </source>
</evidence>
<dbReference type="PANTHER" id="PTHR24148">
    <property type="entry name" value="ANKYRIN REPEAT DOMAIN-CONTAINING PROTEIN 39 HOMOLOG-RELATED"/>
    <property type="match status" value="1"/>
</dbReference>
<evidence type="ECO:0000259" key="1">
    <source>
        <dbReference type="Pfam" id="PF06985"/>
    </source>
</evidence>
<feature type="domain" description="Heterokaryon incompatibility" evidence="1">
    <location>
        <begin position="94"/>
        <end position="264"/>
    </location>
</feature>
<dbReference type="EMBL" id="JAZHXI010000001">
    <property type="protein sequence ID" value="KAL2075158.1"/>
    <property type="molecule type" value="Genomic_DNA"/>
</dbReference>
<gene>
    <name evidence="2" type="ORF">VTL71DRAFT_100</name>
</gene>
<name>A0ABR4D0L7_9HELO</name>
<dbReference type="PANTHER" id="PTHR24148:SF73">
    <property type="entry name" value="HET DOMAIN PROTEIN (AFU_ORTHOLOGUE AFUA_8G01020)"/>
    <property type="match status" value="1"/>
</dbReference>
<sequence>MGPGKFVGVSPLGPIPRETQKIVRLGMNREASGSKAMSSALTGLKKKAEVRYKPLDFDTFEIRLLRLNWDDLGPSTDGIDCSLEYVSLIDPGPYIALSYCWGSLEDTKTIHVDSVEFKATTNLVSALKAIRKLKRKTGDGAFTRLWVDAVCINQNDPQERSQQVRTMRQIYSKAQEVLAFAGHCNVEKGTLPMGMSRAQTLSRLKIIHGTSDWDKKPASHNTLHEIQLPSPKIQAIETRELLDFADYARFFGEPYWNRAWVIQEITVGPQVTVLYGDIEFLWEDIVAFFSLLKKSERAQQFPQFQFSQGIDHLLEFRERYYVNDTLMSLFEALNLSRRALATDPRDKIFALLGLCHDGSTFVPVPNYRQPLESIIADMSKAMMTRKKSLDAICLRGISFNQSIRSLPTWAPNWERIWKGGTTLQEDNLLMTQKVGSFNPIMGGSTGLLLNVRGTRIGSVTHLTSAMKPHSRDDEPLPVRAPWILKTGSLAAEIPALGSASPDVSRFLQIIWKTLTMGLPIKDTIEPQSELCFSTLWMPHGRGSIHDLNLIEWIDRNAFFVIGKWTLREWSQTKRLARLSKTSVDNISKIEHFVNVLGRVLGSGMRLACLDTRQYFIGMVHPDAQVGDLIYNLRGCSVPVILRKTSDPFGPTNHYEVIGSAYLDESLGVDAVLANMPTENITLR</sequence>
<dbReference type="InterPro" id="IPR052895">
    <property type="entry name" value="HetReg/Transcr_Mod"/>
</dbReference>
<reference evidence="2 3" key="1">
    <citation type="journal article" date="2024" name="Commun. Biol.">
        <title>Comparative genomic analysis of thermophilic fungi reveals convergent evolutionary adaptations and gene losses.</title>
        <authorList>
            <person name="Steindorff A.S."/>
            <person name="Aguilar-Pontes M.V."/>
            <person name="Robinson A.J."/>
            <person name="Andreopoulos B."/>
            <person name="LaButti K."/>
            <person name="Kuo A."/>
            <person name="Mondo S."/>
            <person name="Riley R."/>
            <person name="Otillar R."/>
            <person name="Haridas S."/>
            <person name="Lipzen A."/>
            <person name="Grimwood J."/>
            <person name="Schmutz J."/>
            <person name="Clum A."/>
            <person name="Reid I.D."/>
            <person name="Moisan M.C."/>
            <person name="Butler G."/>
            <person name="Nguyen T.T.M."/>
            <person name="Dewar K."/>
            <person name="Conant G."/>
            <person name="Drula E."/>
            <person name="Henrissat B."/>
            <person name="Hansel C."/>
            <person name="Singer S."/>
            <person name="Hutchinson M.I."/>
            <person name="de Vries R.P."/>
            <person name="Natvig D.O."/>
            <person name="Powell A.J."/>
            <person name="Tsang A."/>
            <person name="Grigoriev I.V."/>
        </authorList>
    </citation>
    <scope>NUCLEOTIDE SEQUENCE [LARGE SCALE GENOMIC DNA]</scope>
    <source>
        <strain evidence="2 3">CBS 494.80</strain>
    </source>
</reference>
<keyword evidence="3" id="KW-1185">Reference proteome</keyword>
<dbReference type="Pfam" id="PF06985">
    <property type="entry name" value="HET"/>
    <property type="match status" value="1"/>
</dbReference>
<dbReference type="InterPro" id="IPR010730">
    <property type="entry name" value="HET"/>
</dbReference>
<dbReference type="Proteomes" id="UP001595075">
    <property type="component" value="Unassembled WGS sequence"/>
</dbReference>
<proteinExistence type="predicted"/>
<accession>A0ABR4D0L7</accession>
<protein>
    <recommendedName>
        <fullName evidence="1">Heterokaryon incompatibility domain-containing protein</fullName>
    </recommendedName>
</protein>
<comment type="caution">
    <text evidence="2">The sequence shown here is derived from an EMBL/GenBank/DDBJ whole genome shotgun (WGS) entry which is preliminary data.</text>
</comment>
<evidence type="ECO:0000313" key="3">
    <source>
        <dbReference type="Proteomes" id="UP001595075"/>
    </source>
</evidence>
<organism evidence="2 3">
    <name type="scientific">Oculimacula yallundae</name>
    <dbReference type="NCBI Taxonomy" id="86028"/>
    <lineage>
        <taxon>Eukaryota</taxon>
        <taxon>Fungi</taxon>
        <taxon>Dikarya</taxon>
        <taxon>Ascomycota</taxon>
        <taxon>Pezizomycotina</taxon>
        <taxon>Leotiomycetes</taxon>
        <taxon>Helotiales</taxon>
        <taxon>Ploettnerulaceae</taxon>
        <taxon>Oculimacula</taxon>
    </lineage>
</organism>